<dbReference type="PANTHER" id="PTHR14614">
    <property type="entry name" value="HEPATOCELLULAR CARCINOMA-ASSOCIATED ANTIGEN"/>
    <property type="match status" value="1"/>
</dbReference>
<evidence type="ECO:0000313" key="2">
    <source>
        <dbReference type="Proteomes" id="UP001161325"/>
    </source>
</evidence>
<proteinExistence type="predicted"/>
<dbReference type="SUPFAM" id="SSF53335">
    <property type="entry name" value="S-adenosyl-L-methionine-dependent methyltransferases"/>
    <property type="match status" value="1"/>
</dbReference>
<sequence>MPATSPDPERTLRTTAGDFPLREYRLHVAEREWAVLHTDAVLSAADESHFLGGGQQQRPYGVVLWPAAIALAHDVGARADAFRGARVLELGAGTGLPGIVAASLGARVTQTDRNELAMSVCRRNVARNGLADAIEHRLADWTAWDDATRYDWILGSDILYAPRMHEHVRRILDTNLAPGGRVLLSDPFRRASLPLLEAMEADGWAISLGKWRVGEDAAARPIGVYELTRGG</sequence>
<name>A0AA37QFA8_9BACT</name>
<dbReference type="CDD" id="cd02440">
    <property type="entry name" value="AdoMet_MTases"/>
    <property type="match status" value="1"/>
</dbReference>
<keyword evidence="1" id="KW-0808">Transferase</keyword>
<evidence type="ECO:0000313" key="1">
    <source>
        <dbReference type="EMBL" id="GLC24683.1"/>
    </source>
</evidence>
<dbReference type="AlphaFoldDB" id="A0AA37QFA8"/>
<keyword evidence="2" id="KW-1185">Reference proteome</keyword>
<gene>
    <name evidence="1" type="ORF">rosag_11960</name>
</gene>
<dbReference type="Proteomes" id="UP001161325">
    <property type="component" value="Unassembled WGS sequence"/>
</dbReference>
<reference evidence="1" key="1">
    <citation type="submission" date="2022-08" db="EMBL/GenBank/DDBJ databases">
        <title>Draft genome sequencing of Roseisolibacter agri AW1220.</title>
        <authorList>
            <person name="Tobiishi Y."/>
            <person name="Tonouchi A."/>
        </authorList>
    </citation>
    <scope>NUCLEOTIDE SEQUENCE</scope>
    <source>
        <strain evidence="1">AW1220</strain>
    </source>
</reference>
<keyword evidence="1" id="KW-0489">Methyltransferase</keyword>
<dbReference type="GO" id="GO:0032259">
    <property type="term" value="P:methylation"/>
    <property type="evidence" value="ECO:0007669"/>
    <property type="project" value="UniProtKB-KW"/>
</dbReference>
<dbReference type="InterPro" id="IPR019410">
    <property type="entry name" value="Methyltransf_16"/>
</dbReference>
<comment type="caution">
    <text evidence="1">The sequence shown here is derived from an EMBL/GenBank/DDBJ whole genome shotgun (WGS) entry which is preliminary data.</text>
</comment>
<dbReference type="EMBL" id="BRXS01000002">
    <property type="protein sequence ID" value="GLC24683.1"/>
    <property type="molecule type" value="Genomic_DNA"/>
</dbReference>
<dbReference type="Pfam" id="PF10294">
    <property type="entry name" value="Methyltransf_16"/>
    <property type="match status" value="1"/>
</dbReference>
<accession>A0AA37QFA8</accession>
<dbReference type="InterPro" id="IPR029063">
    <property type="entry name" value="SAM-dependent_MTases_sf"/>
</dbReference>
<organism evidence="1 2">
    <name type="scientific">Roseisolibacter agri</name>
    <dbReference type="NCBI Taxonomy" id="2014610"/>
    <lineage>
        <taxon>Bacteria</taxon>
        <taxon>Pseudomonadati</taxon>
        <taxon>Gemmatimonadota</taxon>
        <taxon>Gemmatimonadia</taxon>
        <taxon>Gemmatimonadales</taxon>
        <taxon>Gemmatimonadaceae</taxon>
        <taxon>Roseisolibacter</taxon>
    </lineage>
</organism>
<dbReference type="GO" id="GO:0008168">
    <property type="term" value="F:methyltransferase activity"/>
    <property type="evidence" value="ECO:0007669"/>
    <property type="project" value="UniProtKB-KW"/>
</dbReference>
<protein>
    <submittedName>
        <fullName evidence="1">Type 12 methyltransferase</fullName>
    </submittedName>
</protein>
<dbReference type="Gene3D" id="3.40.50.150">
    <property type="entry name" value="Vaccinia Virus protein VP39"/>
    <property type="match status" value="1"/>
</dbReference>